<evidence type="ECO:0000256" key="5">
    <source>
        <dbReference type="ARBA" id="ARBA00022723"/>
    </source>
</evidence>
<feature type="region of interest" description="Disordered" evidence="11">
    <location>
        <begin position="1"/>
        <end position="31"/>
    </location>
</feature>
<evidence type="ECO:0000256" key="8">
    <source>
        <dbReference type="ARBA" id="ARBA00023242"/>
    </source>
</evidence>
<evidence type="ECO:0000256" key="10">
    <source>
        <dbReference type="PROSITE-ProRule" id="PRU00042"/>
    </source>
</evidence>
<dbReference type="SUPFAM" id="SSF57667">
    <property type="entry name" value="beta-beta-alpha zinc fingers"/>
    <property type="match status" value="1"/>
</dbReference>
<dbReference type="GO" id="GO:0005737">
    <property type="term" value="C:cytoplasm"/>
    <property type="evidence" value="ECO:0007669"/>
    <property type="project" value="UniProtKB-SubCell"/>
</dbReference>
<protein>
    <recommendedName>
        <fullName evidence="12">C2H2-type domain-containing protein</fullName>
    </recommendedName>
</protein>
<dbReference type="GO" id="GO:0005634">
    <property type="term" value="C:nucleus"/>
    <property type="evidence" value="ECO:0007669"/>
    <property type="project" value="UniProtKB-SubCell"/>
</dbReference>
<name>A0A7S1GEP6_9STRA</name>
<keyword evidence="8" id="KW-0539">Nucleus</keyword>
<keyword evidence="4" id="KW-0690">Ribosome biogenesis</keyword>
<evidence type="ECO:0000256" key="7">
    <source>
        <dbReference type="ARBA" id="ARBA00022833"/>
    </source>
</evidence>
<dbReference type="Pfam" id="PF12171">
    <property type="entry name" value="zf-C2H2_jaz"/>
    <property type="match status" value="1"/>
</dbReference>
<dbReference type="InterPro" id="IPR036236">
    <property type="entry name" value="Znf_C2H2_sf"/>
</dbReference>
<evidence type="ECO:0000259" key="12">
    <source>
        <dbReference type="PROSITE" id="PS50157"/>
    </source>
</evidence>
<evidence type="ECO:0000256" key="9">
    <source>
        <dbReference type="ARBA" id="ARBA00038064"/>
    </source>
</evidence>
<gene>
    <name evidence="13" type="ORF">BSP0115_LOCUS17440</name>
</gene>
<feature type="compositionally biased region" description="Basic residues" evidence="11">
    <location>
        <begin position="7"/>
        <end position="27"/>
    </location>
</feature>
<sequence length="115" mass="13021">MGNGPQGRRRRITAKKKQYKKASRTRVRAKDVDQIQDEIKKMEESDVVAPLPIDDDLPGRGQFYCISCARHFINDDVLAYHYRTKQHKRRLKAVMADPYSQAEAEAGAGMGATAK</sequence>
<dbReference type="AlphaFoldDB" id="A0A7S1GEP6"/>
<evidence type="ECO:0000256" key="2">
    <source>
        <dbReference type="ARBA" id="ARBA00004496"/>
    </source>
</evidence>
<dbReference type="EMBL" id="HBFS01026002">
    <property type="protein sequence ID" value="CAD8924177.1"/>
    <property type="molecule type" value="Transcribed_RNA"/>
</dbReference>
<keyword evidence="7" id="KW-0862">Zinc</keyword>
<evidence type="ECO:0000313" key="13">
    <source>
        <dbReference type="EMBL" id="CAD8924177.1"/>
    </source>
</evidence>
<reference evidence="13" key="1">
    <citation type="submission" date="2021-01" db="EMBL/GenBank/DDBJ databases">
        <authorList>
            <person name="Corre E."/>
            <person name="Pelletier E."/>
            <person name="Niang G."/>
            <person name="Scheremetjew M."/>
            <person name="Finn R."/>
            <person name="Kale V."/>
            <person name="Holt S."/>
            <person name="Cochrane G."/>
            <person name="Meng A."/>
            <person name="Brown T."/>
            <person name="Cohen L."/>
        </authorList>
    </citation>
    <scope>NUCLEOTIDE SEQUENCE</scope>
    <source>
        <strain evidence="13">Ms1</strain>
    </source>
</reference>
<accession>A0A7S1GEP6</accession>
<evidence type="ECO:0000256" key="3">
    <source>
        <dbReference type="ARBA" id="ARBA00022490"/>
    </source>
</evidence>
<evidence type="ECO:0000256" key="4">
    <source>
        <dbReference type="ARBA" id="ARBA00022517"/>
    </source>
</evidence>
<keyword evidence="6 10" id="KW-0863">Zinc-finger</keyword>
<evidence type="ECO:0000256" key="6">
    <source>
        <dbReference type="ARBA" id="ARBA00022771"/>
    </source>
</evidence>
<dbReference type="InterPro" id="IPR051879">
    <property type="entry name" value="C2H2-ZF_Maturation_Protein"/>
</dbReference>
<dbReference type="PANTHER" id="PTHR46095:SF1">
    <property type="entry name" value="ZINC FINGER PROTEIN 593"/>
    <property type="match status" value="1"/>
</dbReference>
<dbReference type="PROSITE" id="PS50157">
    <property type="entry name" value="ZINC_FINGER_C2H2_2"/>
    <property type="match status" value="1"/>
</dbReference>
<keyword evidence="3" id="KW-0963">Cytoplasm</keyword>
<organism evidence="13">
    <name type="scientific">Bicosoecida sp. CB-2014</name>
    <dbReference type="NCBI Taxonomy" id="1486930"/>
    <lineage>
        <taxon>Eukaryota</taxon>
        <taxon>Sar</taxon>
        <taxon>Stramenopiles</taxon>
        <taxon>Bigyra</taxon>
        <taxon>Opalozoa</taxon>
        <taxon>Bicosoecida</taxon>
    </lineage>
</organism>
<dbReference type="PANTHER" id="PTHR46095">
    <property type="entry name" value="ZINC FINGER PROTEIN 593"/>
    <property type="match status" value="1"/>
</dbReference>
<proteinExistence type="inferred from homology"/>
<evidence type="ECO:0000256" key="11">
    <source>
        <dbReference type="SAM" id="MobiDB-lite"/>
    </source>
</evidence>
<comment type="similarity">
    <text evidence="9">Belongs to the ZNF593/BUD20 C2H2-type zinc-finger protein family.</text>
</comment>
<comment type="subcellular location">
    <subcellularLocation>
        <location evidence="2">Cytoplasm</location>
    </subcellularLocation>
    <subcellularLocation>
        <location evidence="1">Nucleus</location>
    </subcellularLocation>
</comment>
<evidence type="ECO:0000256" key="1">
    <source>
        <dbReference type="ARBA" id="ARBA00004123"/>
    </source>
</evidence>
<dbReference type="GO" id="GO:0008270">
    <property type="term" value="F:zinc ion binding"/>
    <property type="evidence" value="ECO:0007669"/>
    <property type="project" value="UniProtKB-KW"/>
</dbReference>
<dbReference type="InterPro" id="IPR022755">
    <property type="entry name" value="Znf_C2H2_jaz"/>
</dbReference>
<dbReference type="GO" id="GO:0042254">
    <property type="term" value="P:ribosome biogenesis"/>
    <property type="evidence" value="ECO:0007669"/>
    <property type="project" value="UniProtKB-KW"/>
</dbReference>
<keyword evidence="5" id="KW-0479">Metal-binding</keyword>
<dbReference type="PROSITE" id="PS00028">
    <property type="entry name" value="ZINC_FINGER_C2H2_1"/>
    <property type="match status" value="1"/>
</dbReference>
<dbReference type="GO" id="GO:0043021">
    <property type="term" value="F:ribonucleoprotein complex binding"/>
    <property type="evidence" value="ECO:0007669"/>
    <property type="project" value="UniProtKB-ARBA"/>
</dbReference>
<dbReference type="FunFam" id="3.30.160.60:FF:000299">
    <property type="entry name" value="Zinc finger protein 593"/>
    <property type="match status" value="1"/>
</dbReference>
<feature type="domain" description="C2H2-type" evidence="12">
    <location>
        <begin position="63"/>
        <end position="92"/>
    </location>
</feature>
<dbReference type="InterPro" id="IPR013087">
    <property type="entry name" value="Znf_C2H2_type"/>
</dbReference>
<dbReference type="Gene3D" id="3.30.160.60">
    <property type="entry name" value="Classic Zinc Finger"/>
    <property type="match status" value="1"/>
</dbReference>